<evidence type="ECO:0000256" key="7">
    <source>
        <dbReference type="ARBA" id="ARBA00023136"/>
    </source>
</evidence>
<gene>
    <name evidence="9" type="ORF">KB449_32530</name>
</gene>
<keyword evidence="5 8" id="KW-0812">Transmembrane</keyword>
<keyword evidence="3" id="KW-0813">Transport</keyword>
<dbReference type="Gene3D" id="1.10.3470.10">
    <property type="entry name" value="ABC transporter involved in vitamin B12 uptake, BtuC"/>
    <property type="match status" value="1"/>
</dbReference>
<feature type="transmembrane region" description="Helical" evidence="8">
    <location>
        <begin position="126"/>
        <end position="148"/>
    </location>
</feature>
<dbReference type="InterPro" id="IPR037294">
    <property type="entry name" value="ABC_BtuC-like"/>
</dbReference>
<dbReference type="SUPFAM" id="SSF81345">
    <property type="entry name" value="ABC transporter involved in vitamin B12 uptake, BtuC"/>
    <property type="match status" value="1"/>
</dbReference>
<evidence type="ECO:0000256" key="5">
    <source>
        <dbReference type="ARBA" id="ARBA00022692"/>
    </source>
</evidence>
<evidence type="ECO:0000256" key="8">
    <source>
        <dbReference type="SAM" id="Phobius"/>
    </source>
</evidence>
<feature type="transmembrane region" description="Helical" evidence="8">
    <location>
        <begin position="285"/>
        <end position="305"/>
    </location>
</feature>
<comment type="subcellular location">
    <subcellularLocation>
        <location evidence="1">Cell membrane</location>
        <topology evidence="1">Multi-pass membrane protein</topology>
    </subcellularLocation>
</comment>
<dbReference type="PANTHER" id="PTHR30472">
    <property type="entry name" value="FERRIC ENTEROBACTIN TRANSPORT SYSTEM PERMEASE PROTEIN"/>
    <property type="match status" value="1"/>
</dbReference>
<reference evidence="9" key="1">
    <citation type="submission" date="2023-04" db="EMBL/GenBank/DDBJ databases">
        <title>Comparative genomic analysis of Cohnella hashimotonis sp. nov., isolated from the International Space Station.</title>
        <authorList>
            <person name="Venkateswaran K."/>
            <person name="Simpson A."/>
        </authorList>
    </citation>
    <scope>NUCLEOTIDE SEQUENCE</scope>
    <source>
        <strain evidence="9">F6_2S_P_1</strain>
    </source>
</reference>
<evidence type="ECO:0000256" key="4">
    <source>
        <dbReference type="ARBA" id="ARBA00022475"/>
    </source>
</evidence>
<proteinExistence type="inferred from homology"/>
<dbReference type="CDD" id="cd06550">
    <property type="entry name" value="TM_ABC_iron-siderophores_like"/>
    <property type="match status" value="1"/>
</dbReference>
<dbReference type="Proteomes" id="UP001161691">
    <property type="component" value="Unassembled WGS sequence"/>
</dbReference>
<feature type="transmembrane region" description="Helical" evidence="8">
    <location>
        <begin position="154"/>
        <end position="182"/>
    </location>
</feature>
<feature type="transmembrane region" description="Helical" evidence="8">
    <location>
        <begin position="244"/>
        <end position="273"/>
    </location>
</feature>
<evidence type="ECO:0000256" key="3">
    <source>
        <dbReference type="ARBA" id="ARBA00022448"/>
    </source>
</evidence>
<feature type="transmembrane region" description="Helical" evidence="8">
    <location>
        <begin position="16"/>
        <end position="36"/>
    </location>
</feature>
<dbReference type="PANTHER" id="PTHR30472:SF1">
    <property type="entry name" value="FE(3+) DICITRATE TRANSPORT SYSTEM PERMEASE PROTEIN FECC-RELATED"/>
    <property type="match status" value="1"/>
</dbReference>
<evidence type="ECO:0000313" key="10">
    <source>
        <dbReference type="Proteomes" id="UP001161691"/>
    </source>
</evidence>
<accession>A0ABT6TSD2</accession>
<feature type="transmembrane region" description="Helical" evidence="8">
    <location>
        <begin position="203"/>
        <end position="224"/>
    </location>
</feature>
<keyword evidence="4" id="KW-1003">Cell membrane</keyword>
<dbReference type="Pfam" id="PF01032">
    <property type="entry name" value="FecCD"/>
    <property type="match status" value="1"/>
</dbReference>
<evidence type="ECO:0000313" key="9">
    <source>
        <dbReference type="EMBL" id="MDI4649700.1"/>
    </source>
</evidence>
<keyword evidence="6 8" id="KW-1133">Transmembrane helix</keyword>
<organism evidence="9 10">
    <name type="scientific">Cohnella hashimotonis</name>
    <dbReference type="NCBI Taxonomy" id="2826895"/>
    <lineage>
        <taxon>Bacteria</taxon>
        <taxon>Bacillati</taxon>
        <taxon>Bacillota</taxon>
        <taxon>Bacilli</taxon>
        <taxon>Bacillales</taxon>
        <taxon>Paenibacillaceae</taxon>
        <taxon>Cohnella</taxon>
    </lineage>
</organism>
<dbReference type="EMBL" id="JAGRPV010000001">
    <property type="protein sequence ID" value="MDI4649700.1"/>
    <property type="molecule type" value="Genomic_DNA"/>
</dbReference>
<dbReference type="InterPro" id="IPR000522">
    <property type="entry name" value="ABC_transptr_permease_BtuC"/>
</dbReference>
<keyword evidence="10" id="KW-1185">Reference proteome</keyword>
<evidence type="ECO:0000256" key="1">
    <source>
        <dbReference type="ARBA" id="ARBA00004651"/>
    </source>
</evidence>
<comment type="caution">
    <text evidence="9">The sequence shown here is derived from an EMBL/GenBank/DDBJ whole genome shotgun (WGS) entry which is preliminary data.</text>
</comment>
<evidence type="ECO:0000256" key="2">
    <source>
        <dbReference type="ARBA" id="ARBA00007935"/>
    </source>
</evidence>
<keyword evidence="7 8" id="KW-0472">Membrane</keyword>
<feature type="transmembrane region" description="Helical" evidence="8">
    <location>
        <begin position="74"/>
        <end position="93"/>
    </location>
</feature>
<feature type="transmembrane region" description="Helical" evidence="8">
    <location>
        <begin position="311"/>
        <end position="336"/>
    </location>
</feature>
<feature type="transmembrane region" description="Helical" evidence="8">
    <location>
        <begin position="99"/>
        <end position="121"/>
    </location>
</feature>
<protein>
    <submittedName>
        <fullName evidence="9">Iron ABC transporter permease</fullName>
    </submittedName>
</protein>
<comment type="similarity">
    <text evidence="2">Belongs to the binding-protein-dependent transport system permease family. FecCD subfamily.</text>
</comment>
<sequence>MGWTINPDRKQNRATVLLLLFIGGVLLLILCLMMSLKIGPAAIGWRTIFDAVFKPGGASKEELYIRTLRLPRTVVSALVGAQLALAGLLTQLATKNPLASPHVFGINAGASLAVVSGLLFLPAAGLLSSVGLAFTGAVLGALVIWFLAGSGPKLYVTLALAGISVHFLFASLTEGAMILASYSTESMISWLVGSVNHASWQDVRLLAPLLGGGLALLLCLLPALRLLELDDEVAVGLGSRLYAIRALSMLLVVLFAGSAVAICGPIGFVCLIVPHIARALLGRGSSLNVVVPFTALLGSVLLLAADVLSRWIAFPFESPVGIVTALVGAPAFLYLARRQGGKTR</sequence>
<evidence type="ECO:0000256" key="6">
    <source>
        <dbReference type="ARBA" id="ARBA00022989"/>
    </source>
</evidence>
<name>A0ABT6TSD2_9BACL</name>